<dbReference type="SUPFAM" id="SSF53474">
    <property type="entry name" value="alpha/beta-Hydrolases"/>
    <property type="match status" value="1"/>
</dbReference>
<evidence type="ECO:0000313" key="3">
    <source>
        <dbReference type="Proteomes" id="UP000799538"/>
    </source>
</evidence>
<dbReference type="InterPro" id="IPR000073">
    <property type="entry name" value="AB_hydrolase_1"/>
</dbReference>
<dbReference type="OrthoDB" id="19657at2759"/>
<name>A0A6A6G2Q6_9PEZI</name>
<dbReference type="InterPro" id="IPR029058">
    <property type="entry name" value="AB_hydrolase_fold"/>
</dbReference>
<dbReference type="Proteomes" id="UP000799538">
    <property type="component" value="Unassembled WGS sequence"/>
</dbReference>
<sequence length="340" mass="38186">MPMTAEELKAHPEYPHITWDLKPSRSGVSSVAEGRGGPLDISWEIHGQGPRHLVWIMGLASLKEAWQRQTRDFAHLESQTYSSLLIDNRGMGHSSKPLMRYSTSQMALDIYEVLHHIGWTTPRSLHLVGISMGGMIAQELALLAPDLVCSLSLVSTAPRIVNKVGWLENLRNRVNLFVPKSIDAQIAQTKANMYTTEWLEREDETEAEVQRFPTNGDRFAAGEVRKRSDTEKFTRTGFICQAVAAGWHYKSAEQLGELAERVGRERIAVVHGTEDRMLGVWHGEMLLEELGGEGSGVSKFWFEGMGHVIPIEKRKEFKRIVERMCEKGEEANGRLGAKLG</sequence>
<dbReference type="Pfam" id="PF00561">
    <property type="entry name" value="Abhydrolase_1"/>
    <property type="match status" value="1"/>
</dbReference>
<dbReference type="InterPro" id="IPR050471">
    <property type="entry name" value="AB_hydrolase"/>
</dbReference>
<dbReference type="PANTHER" id="PTHR43433:SF5">
    <property type="entry name" value="AB HYDROLASE-1 DOMAIN-CONTAINING PROTEIN"/>
    <property type="match status" value="1"/>
</dbReference>
<dbReference type="GO" id="GO:0016787">
    <property type="term" value="F:hydrolase activity"/>
    <property type="evidence" value="ECO:0007669"/>
    <property type="project" value="UniProtKB-KW"/>
</dbReference>
<keyword evidence="2" id="KW-0378">Hydrolase</keyword>
<gene>
    <name evidence="2" type="ORF">BDZ85DRAFT_243055</name>
</gene>
<reference evidence="3" key="1">
    <citation type="journal article" date="2020" name="Stud. Mycol.">
        <title>101 Dothideomycetes genomes: A test case for predicting lifestyles and emergence of pathogens.</title>
        <authorList>
            <person name="Haridas S."/>
            <person name="Albert R."/>
            <person name="Binder M."/>
            <person name="Bloem J."/>
            <person name="LaButti K."/>
            <person name="Salamov A."/>
            <person name="Andreopoulos B."/>
            <person name="Baker S."/>
            <person name="Barry K."/>
            <person name="Bills G."/>
            <person name="Bluhm B."/>
            <person name="Cannon C."/>
            <person name="Castanera R."/>
            <person name="Culley D."/>
            <person name="Daum C."/>
            <person name="Ezra D."/>
            <person name="Gonzalez J."/>
            <person name="Henrissat B."/>
            <person name="Kuo A."/>
            <person name="Liang C."/>
            <person name="Lipzen A."/>
            <person name="Lutzoni F."/>
            <person name="Magnuson J."/>
            <person name="Mondo S."/>
            <person name="Nolan M."/>
            <person name="Ohm R."/>
            <person name="Pangilinan J."/>
            <person name="Park H.-J."/>
            <person name="Ramirez L."/>
            <person name="Alfaro M."/>
            <person name="Sun H."/>
            <person name="Tritt A."/>
            <person name="Yoshinaga Y."/>
            <person name="Zwiers L.-H."/>
            <person name="Turgeon B."/>
            <person name="Goodwin S."/>
            <person name="Spatafora J."/>
            <person name="Crous P."/>
            <person name="Grigoriev I."/>
        </authorList>
    </citation>
    <scope>NUCLEOTIDE SEQUENCE [LARGE SCALE GENOMIC DNA]</scope>
    <source>
        <strain evidence="3">CECT 20119</strain>
    </source>
</reference>
<dbReference type="EMBL" id="ML992515">
    <property type="protein sequence ID" value="KAF2219808.1"/>
    <property type="molecule type" value="Genomic_DNA"/>
</dbReference>
<organism evidence="2 3">
    <name type="scientific">Elsinoe ampelina</name>
    <dbReference type="NCBI Taxonomy" id="302913"/>
    <lineage>
        <taxon>Eukaryota</taxon>
        <taxon>Fungi</taxon>
        <taxon>Dikarya</taxon>
        <taxon>Ascomycota</taxon>
        <taxon>Pezizomycotina</taxon>
        <taxon>Dothideomycetes</taxon>
        <taxon>Dothideomycetidae</taxon>
        <taxon>Myriangiales</taxon>
        <taxon>Elsinoaceae</taxon>
        <taxon>Elsinoe</taxon>
    </lineage>
</organism>
<dbReference type="AlphaFoldDB" id="A0A6A6G2Q6"/>
<proteinExistence type="predicted"/>
<accession>A0A6A6G2Q6</accession>
<dbReference type="Gene3D" id="3.40.50.1820">
    <property type="entry name" value="alpha/beta hydrolase"/>
    <property type="match status" value="1"/>
</dbReference>
<dbReference type="PANTHER" id="PTHR43433">
    <property type="entry name" value="HYDROLASE, ALPHA/BETA FOLD FAMILY PROTEIN"/>
    <property type="match status" value="1"/>
</dbReference>
<protein>
    <submittedName>
        <fullName evidence="2">Alpha/Beta hydrolase protein</fullName>
    </submittedName>
</protein>
<feature type="domain" description="AB hydrolase-1" evidence="1">
    <location>
        <begin position="58"/>
        <end position="200"/>
    </location>
</feature>
<evidence type="ECO:0000259" key="1">
    <source>
        <dbReference type="Pfam" id="PF00561"/>
    </source>
</evidence>
<keyword evidence="3" id="KW-1185">Reference proteome</keyword>
<evidence type="ECO:0000313" key="2">
    <source>
        <dbReference type="EMBL" id="KAF2219808.1"/>
    </source>
</evidence>